<dbReference type="EMBL" id="JBCGCU010000003">
    <property type="protein sequence ID" value="MEM0514598.1"/>
    <property type="molecule type" value="Genomic_DNA"/>
</dbReference>
<gene>
    <name evidence="1" type="ORF">WCN91_03940</name>
</gene>
<name>A0ABU9MXA9_9GAMM</name>
<proteinExistence type="predicted"/>
<dbReference type="InterPro" id="IPR021732">
    <property type="entry name" value="DUF3301"/>
</dbReference>
<protein>
    <submittedName>
        <fullName evidence="1">DUF3301 domain-containing protein</fullName>
    </submittedName>
</protein>
<reference evidence="1 2" key="1">
    <citation type="submission" date="2024-03" db="EMBL/GenBank/DDBJ databases">
        <title>Pseudoalteromonas qingdaonensis sp. nov., isolated from the intestines of marine benthic organisms.</title>
        <authorList>
            <person name="Lin X."/>
            <person name="Fang S."/>
            <person name="Hu X."/>
        </authorList>
    </citation>
    <scope>NUCLEOTIDE SEQUENCE [LARGE SCALE GENOMIC DNA]</scope>
    <source>
        <strain evidence="1 2">YIC-827</strain>
    </source>
</reference>
<evidence type="ECO:0000313" key="2">
    <source>
        <dbReference type="Proteomes" id="UP001447008"/>
    </source>
</evidence>
<accession>A0ABU9MXA9</accession>
<evidence type="ECO:0000313" key="1">
    <source>
        <dbReference type="EMBL" id="MEM0514598.1"/>
    </source>
</evidence>
<sequence length="99" mass="11383">MATIWMLMLVAAVIGLFWYQRKLAEQARIHAQHQCQHLGVQLVSVACLKWRIGILTNGKLGIRSTYLFEFSSDGESLYQGKLYMDNERLHGKDIPPHKI</sequence>
<keyword evidence="2" id="KW-1185">Reference proteome</keyword>
<dbReference type="Proteomes" id="UP001447008">
    <property type="component" value="Unassembled WGS sequence"/>
</dbReference>
<dbReference type="Pfam" id="PF11743">
    <property type="entry name" value="DUF3301"/>
    <property type="match status" value="1"/>
</dbReference>
<organism evidence="1 2">
    <name type="scientific">Pseudoalteromonas qingdaonensis</name>
    <dbReference type="NCBI Taxonomy" id="3131913"/>
    <lineage>
        <taxon>Bacteria</taxon>
        <taxon>Pseudomonadati</taxon>
        <taxon>Pseudomonadota</taxon>
        <taxon>Gammaproteobacteria</taxon>
        <taxon>Alteromonadales</taxon>
        <taxon>Pseudoalteromonadaceae</taxon>
        <taxon>Pseudoalteromonas</taxon>
    </lineage>
</organism>
<comment type="caution">
    <text evidence="1">The sequence shown here is derived from an EMBL/GenBank/DDBJ whole genome shotgun (WGS) entry which is preliminary data.</text>
</comment>